<keyword evidence="4" id="KW-0479">Metal-binding</keyword>
<dbReference type="Gene3D" id="3.40.470.10">
    <property type="entry name" value="Uracil-DNA glycosylase-like domain"/>
    <property type="match status" value="1"/>
</dbReference>
<dbReference type="GO" id="GO:0051539">
    <property type="term" value="F:4 iron, 4 sulfur cluster binding"/>
    <property type="evidence" value="ECO:0007669"/>
    <property type="project" value="UniProtKB-KW"/>
</dbReference>
<evidence type="ECO:0000256" key="2">
    <source>
        <dbReference type="ARBA" id="ARBA00019403"/>
    </source>
</evidence>
<comment type="similarity">
    <text evidence="1">Belongs to the uracil-DNA glycosylase (UDG) superfamily. Type 4 (UDGa) family.</text>
</comment>
<evidence type="ECO:0000256" key="1">
    <source>
        <dbReference type="ARBA" id="ARBA00006521"/>
    </source>
</evidence>
<dbReference type="Pfam" id="PF03167">
    <property type="entry name" value="UDG"/>
    <property type="match status" value="1"/>
</dbReference>
<evidence type="ECO:0000313" key="13">
    <source>
        <dbReference type="Proteomes" id="UP000189229"/>
    </source>
</evidence>
<dbReference type="GO" id="GO:0006355">
    <property type="term" value="P:regulation of DNA-templated transcription"/>
    <property type="evidence" value="ECO:0007669"/>
    <property type="project" value="InterPro"/>
</dbReference>
<dbReference type="AlphaFoldDB" id="A0A1V3X316"/>
<evidence type="ECO:0000256" key="7">
    <source>
        <dbReference type="ARBA" id="ARBA00023004"/>
    </source>
</evidence>
<keyword evidence="8" id="KW-0411">Iron-sulfur</keyword>
<organism evidence="12 13">
    <name type="scientific">Mycobacterium kansasii</name>
    <dbReference type="NCBI Taxonomy" id="1768"/>
    <lineage>
        <taxon>Bacteria</taxon>
        <taxon>Bacillati</taxon>
        <taxon>Actinomycetota</taxon>
        <taxon>Actinomycetes</taxon>
        <taxon>Mycobacteriales</taxon>
        <taxon>Mycobacteriaceae</taxon>
        <taxon>Mycobacterium</taxon>
    </lineage>
</organism>
<dbReference type="SUPFAM" id="SSF52141">
    <property type="entry name" value="Uracil-DNA glycosylase-like"/>
    <property type="match status" value="1"/>
</dbReference>
<evidence type="ECO:0000256" key="6">
    <source>
        <dbReference type="ARBA" id="ARBA00022801"/>
    </source>
</evidence>
<keyword evidence="5" id="KW-0227">DNA damage</keyword>
<dbReference type="SUPFAM" id="SSF46955">
    <property type="entry name" value="Putative DNA-binding domain"/>
    <property type="match status" value="1"/>
</dbReference>
<evidence type="ECO:0000256" key="10">
    <source>
        <dbReference type="SAM" id="MobiDB-lite"/>
    </source>
</evidence>
<dbReference type="GO" id="GO:0046872">
    <property type="term" value="F:metal ion binding"/>
    <property type="evidence" value="ECO:0007669"/>
    <property type="project" value="UniProtKB-KW"/>
</dbReference>
<dbReference type="GO" id="GO:0097506">
    <property type="term" value="F:deaminated base DNA N-glycosylase activity"/>
    <property type="evidence" value="ECO:0007669"/>
    <property type="project" value="UniProtKB-ARBA"/>
</dbReference>
<dbReference type="InterPro" id="IPR005273">
    <property type="entry name" value="Ura-DNA_glyco_family4"/>
</dbReference>
<protein>
    <recommendedName>
        <fullName evidence="2">Type-4 uracil-DNA glycosylase</fullName>
    </recommendedName>
</protein>
<reference evidence="12 13" key="1">
    <citation type="submission" date="2017-02" db="EMBL/GenBank/DDBJ databases">
        <title>Complete genome sequences of Mycobacterium kansasii strains isolated from rhesus macaques.</title>
        <authorList>
            <person name="Panda A."/>
            <person name="Nagaraj S."/>
            <person name="Zhao X."/>
            <person name="Tettelin H."/>
            <person name="Detolla L.J."/>
        </authorList>
    </citation>
    <scope>NUCLEOTIDE SEQUENCE [LARGE SCALE GENOMIC DNA]</scope>
    <source>
        <strain evidence="12 13">11-3813</strain>
    </source>
</reference>
<comment type="caution">
    <text evidence="12">The sequence shown here is derived from an EMBL/GenBank/DDBJ whole genome shotgun (WGS) entry which is preliminary data.</text>
</comment>
<dbReference type="InterPro" id="IPR051536">
    <property type="entry name" value="UDG_Type-4/5"/>
</dbReference>
<gene>
    <name evidence="12" type="ORF">BZL30_4625</name>
</gene>
<dbReference type="PANTHER" id="PTHR33693:SF9">
    <property type="entry name" value="TYPE-4 URACIL-DNA GLYCOSYLASE"/>
    <property type="match status" value="1"/>
</dbReference>
<dbReference type="PANTHER" id="PTHR33693">
    <property type="entry name" value="TYPE-5 URACIL-DNA GLYCOSYLASE"/>
    <property type="match status" value="1"/>
</dbReference>
<evidence type="ECO:0000256" key="8">
    <source>
        <dbReference type="ARBA" id="ARBA00023014"/>
    </source>
</evidence>
<name>A0A1V3X316_MYCKA</name>
<dbReference type="GO" id="GO:0006281">
    <property type="term" value="P:DNA repair"/>
    <property type="evidence" value="ECO:0007669"/>
    <property type="project" value="UniProtKB-KW"/>
</dbReference>
<dbReference type="SMART" id="SM00987">
    <property type="entry name" value="UreE_C"/>
    <property type="match status" value="1"/>
</dbReference>
<dbReference type="SMART" id="SM00986">
    <property type="entry name" value="UDG"/>
    <property type="match status" value="1"/>
</dbReference>
<keyword evidence="9" id="KW-0234">DNA repair</keyword>
<evidence type="ECO:0000259" key="11">
    <source>
        <dbReference type="PROSITE" id="PS50937"/>
    </source>
</evidence>
<keyword evidence="7" id="KW-0408">Iron</keyword>
<dbReference type="InterPro" id="IPR005122">
    <property type="entry name" value="Uracil-DNA_glycosylase-like"/>
</dbReference>
<dbReference type="CDD" id="cd10030">
    <property type="entry name" value="UDG-F4_TTUDGA_SPO1dp_like"/>
    <property type="match status" value="1"/>
</dbReference>
<dbReference type="PROSITE" id="PS50937">
    <property type="entry name" value="HTH_MERR_2"/>
    <property type="match status" value="1"/>
</dbReference>
<dbReference type="InterPro" id="IPR009061">
    <property type="entry name" value="DNA-bd_dom_put_sf"/>
</dbReference>
<dbReference type="GO" id="GO:0003677">
    <property type="term" value="F:DNA binding"/>
    <property type="evidence" value="ECO:0007669"/>
    <property type="project" value="InterPro"/>
</dbReference>
<proteinExistence type="inferred from homology"/>
<evidence type="ECO:0000256" key="4">
    <source>
        <dbReference type="ARBA" id="ARBA00022723"/>
    </source>
</evidence>
<feature type="domain" description="HTH merR-type" evidence="11">
    <location>
        <begin position="17"/>
        <end position="45"/>
    </location>
</feature>
<evidence type="ECO:0000313" key="12">
    <source>
        <dbReference type="EMBL" id="OOK73674.1"/>
    </source>
</evidence>
<dbReference type="InterPro" id="IPR036895">
    <property type="entry name" value="Uracil-DNA_glycosylase-like_sf"/>
</dbReference>
<dbReference type="EMBL" id="MVBM01000004">
    <property type="protein sequence ID" value="OOK73674.1"/>
    <property type="molecule type" value="Genomic_DNA"/>
</dbReference>
<sequence>MADRPGETGAPAPDQGVYGISVAAELSGIAVQSLRLYERYGLLTPLVVTVEHGATAPTIWPGCSGSALWLTPESIWPELRASSISKTTMRHWLLRTTTCRPPTVPCATPRKRLQDRPEPPELPPAAKPDGGARPGLRAVEAGTPSGGRSSMKEYRRQKLPRSAPTPSAGGGYDHDHGAGRGAARYLPDERELTLLEDAARSCRGCALYADAARTVFGHGTCDAPLMLVGEQPGDREDQEGLPFVGPAGRLLQRALDDAGIDPGLTYQTNAVKHFKFRRQGKRRIHQKPSRTEVVACRPWLIAEIEAVRPQLIVCLGATAAQSLLGSAFRVTAIVVNGCACPRRCGSRSTPNHW</sequence>
<dbReference type="PROSITE" id="PS00552">
    <property type="entry name" value="HTH_MERR_1"/>
    <property type="match status" value="1"/>
</dbReference>
<dbReference type="NCBIfam" id="TIGR03914">
    <property type="entry name" value="UDG_fam_dom"/>
    <property type="match status" value="1"/>
</dbReference>
<keyword evidence="6" id="KW-0378">Hydrolase</keyword>
<feature type="region of interest" description="Disordered" evidence="10">
    <location>
        <begin position="103"/>
        <end position="181"/>
    </location>
</feature>
<dbReference type="Proteomes" id="UP000189229">
    <property type="component" value="Unassembled WGS sequence"/>
</dbReference>
<evidence type="ECO:0000256" key="5">
    <source>
        <dbReference type="ARBA" id="ARBA00022763"/>
    </source>
</evidence>
<keyword evidence="3" id="KW-0004">4Fe-4S</keyword>
<dbReference type="InterPro" id="IPR000551">
    <property type="entry name" value="MerR-type_HTH_dom"/>
</dbReference>
<evidence type="ECO:0000256" key="3">
    <source>
        <dbReference type="ARBA" id="ARBA00022485"/>
    </source>
</evidence>
<accession>A0A1V3X316</accession>
<evidence type="ECO:0000256" key="9">
    <source>
        <dbReference type="ARBA" id="ARBA00023204"/>
    </source>
</evidence>